<evidence type="ECO:0000313" key="2">
    <source>
        <dbReference type="Proteomes" id="UP000515734"/>
    </source>
</evidence>
<proteinExistence type="predicted"/>
<dbReference type="EMBL" id="AP023287">
    <property type="protein sequence ID" value="BCI52329.1"/>
    <property type="molecule type" value="Genomic_DNA"/>
</dbReference>
<gene>
    <name evidence="1" type="ORF">NIIDNTM18_16070</name>
</gene>
<dbReference type="Proteomes" id="UP000515734">
    <property type="component" value="Chromosome"/>
</dbReference>
<accession>A0A6S6P1H0</accession>
<protein>
    <submittedName>
        <fullName evidence="1">Uncharacterized protein</fullName>
    </submittedName>
</protein>
<sequence>MLRPHVDDDAFAGLRLFGGGHHLFPVFAADDDDRVGTGARITAPGGRVVGSRHQL</sequence>
<dbReference type="AlphaFoldDB" id="A0A6S6P1H0"/>
<reference evidence="1 2" key="1">
    <citation type="submission" date="2020-07" db="EMBL/GenBank/DDBJ databases">
        <title>Complete genome sequence of Mycolicibacterium litorale like strain isolated from cardiac implantable electronic device infection.</title>
        <authorList>
            <person name="Fukano H."/>
            <person name="Miyama H."/>
            <person name="Hoshino Y."/>
        </authorList>
    </citation>
    <scope>NUCLEOTIDE SEQUENCE [LARGE SCALE GENOMIC DNA]</scope>
    <source>
        <strain evidence="1 2">NIIDNTM18</strain>
    </source>
</reference>
<organism evidence="1 2">
    <name type="scientific">Mycolicibacterium litorale</name>
    <dbReference type="NCBI Taxonomy" id="758802"/>
    <lineage>
        <taxon>Bacteria</taxon>
        <taxon>Bacillati</taxon>
        <taxon>Actinomycetota</taxon>
        <taxon>Actinomycetes</taxon>
        <taxon>Mycobacteriales</taxon>
        <taxon>Mycobacteriaceae</taxon>
        <taxon>Mycolicibacterium</taxon>
    </lineage>
</organism>
<evidence type="ECO:0000313" key="1">
    <source>
        <dbReference type="EMBL" id="BCI52329.1"/>
    </source>
</evidence>
<name>A0A6S6P1H0_9MYCO</name>